<gene>
    <name evidence="7" type="ORF">GCM10011594_36770</name>
</gene>
<dbReference type="GO" id="GO:0003677">
    <property type="term" value="F:DNA binding"/>
    <property type="evidence" value="ECO:0007669"/>
    <property type="project" value="InterPro"/>
</dbReference>
<keyword evidence="4 5" id="KW-0234">DNA repair</keyword>
<dbReference type="NCBIfam" id="NF002003">
    <property type="entry name" value="PRK00802.1-3"/>
    <property type="match status" value="1"/>
</dbReference>
<name>A0A917T7N7_9ACTN</name>
<keyword evidence="3 5" id="KW-0378">Hydrolase</keyword>
<evidence type="ECO:0000256" key="4">
    <source>
        <dbReference type="ARBA" id="ARBA00023204"/>
    </source>
</evidence>
<dbReference type="PANTHER" id="PTHR10429">
    <property type="entry name" value="DNA-3-METHYLADENINE GLYCOSYLASE"/>
    <property type="match status" value="1"/>
</dbReference>
<evidence type="ECO:0000256" key="3">
    <source>
        <dbReference type="ARBA" id="ARBA00022801"/>
    </source>
</evidence>
<protein>
    <recommendedName>
        <fullName evidence="5">Putative 3-methyladenine DNA glycosylase</fullName>
        <ecNumber evidence="5">3.2.2.-</ecNumber>
    </recommendedName>
</protein>
<dbReference type="Gene3D" id="3.10.300.10">
    <property type="entry name" value="Methylpurine-DNA glycosylase (MPG)"/>
    <property type="match status" value="1"/>
</dbReference>
<dbReference type="EMBL" id="BMNA01000011">
    <property type="protein sequence ID" value="GGM13524.1"/>
    <property type="molecule type" value="Genomic_DNA"/>
</dbReference>
<dbReference type="HAMAP" id="MF_00527">
    <property type="entry name" value="3MGH"/>
    <property type="match status" value="1"/>
</dbReference>
<reference evidence="7" key="1">
    <citation type="journal article" date="2014" name="Int. J. Syst. Evol. Microbiol.">
        <title>Complete genome sequence of Corynebacterium casei LMG S-19264T (=DSM 44701T), isolated from a smear-ripened cheese.</title>
        <authorList>
            <consortium name="US DOE Joint Genome Institute (JGI-PGF)"/>
            <person name="Walter F."/>
            <person name="Albersmeier A."/>
            <person name="Kalinowski J."/>
            <person name="Ruckert C."/>
        </authorList>
    </citation>
    <scope>NUCLEOTIDE SEQUENCE</scope>
    <source>
        <strain evidence="7">CGMCC 4.7308</strain>
    </source>
</reference>
<dbReference type="InterPro" id="IPR036995">
    <property type="entry name" value="MPG_sf"/>
</dbReference>
<dbReference type="NCBIfam" id="TIGR00567">
    <property type="entry name" value="3mg"/>
    <property type="match status" value="1"/>
</dbReference>
<dbReference type="GO" id="GO:0006284">
    <property type="term" value="P:base-excision repair"/>
    <property type="evidence" value="ECO:0007669"/>
    <property type="project" value="InterPro"/>
</dbReference>
<dbReference type="Pfam" id="PF02245">
    <property type="entry name" value="Pur_DNA_glyco"/>
    <property type="match status" value="1"/>
</dbReference>
<dbReference type="AlphaFoldDB" id="A0A917T7N7"/>
<dbReference type="SUPFAM" id="SSF50486">
    <property type="entry name" value="FMT C-terminal domain-like"/>
    <property type="match status" value="1"/>
</dbReference>
<proteinExistence type="inferred from homology"/>
<feature type="region of interest" description="Disordered" evidence="6">
    <location>
        <begin position="220"/>
        <end position="251"/>
    </location>
</feature>
<feature type="compositionally biased region" description="Basic and acidic residues" evidence="6">
    <location>
        <begin position="239"/>
        <end position="251"/>
    </location>
</feature>
<evidence type="ECO:0000313" key="7">
    <source>
        <dbReference type="EMBL" id="GGM13524.1"/>
    </source>
</evidence>
<evidence type="ECO:0000256" key="6">
    <source>
        <dbReference type="SAM" id="MobiDB-lite"/>
    </source>
</evidence>
<dbReference type="CDD" id="cd00540">
    <property type="entry name" value="AAG"/>
    <property type="match status" value="1"/>
</dbReference>
<evidence type="ECO:0000313" key="8">
    <source>
        <dbReference type="Proteomes" id="UP000655208"/>
    </source>
</evidence>
<keyword evidence="8" id="KW-1185">Reference proteome</keyword>
<sequence>MTPVARTGEPPDAGEVAGPALPRSFFARDPLDVAPDLLGRVLVAGGPDAGAAVAVRLTEVEAYRGADDPASHAFRGRTRRTAVMFGPAGHLYLYFVYGMHWCVNVVTGWDGEASAVLLRAGRVVAGADVAAARRAARRRTAVTAGALARGPAALTTVLGLDAGADGADLCAADSAVRLLPGVPATAVRSGPRVGVSAAADRPWRFWVDGDPTVTAYRAGTRAQRRPPAGVTRAAPGLREPLDAVGDGRMEG</sequence>
<accession>A0A917T7N7</accession>
<evidence type="ECO:0000256" key="1">
    <source>
        <dbReference type="ARBA" id="ARBA00009232"/>
    </source>
</evidence>
<reference evidence="7" key="2">
    <citation type="submission" date="2020-09" db="EMBL/GenBank/DDBJ databases">
        <authorList>
            <person name="Sun Q."/>
            <person name="Zhou Y."/>
        </authorList>
    </citation>
    <scope>NUCLEOTIDE SEQUENCE</scope>
    <source>
        <strain evidence="7">CGMCC 4.7308</strain>
    </source>
</reference>
<evidence type="ECO:0000256" key="2">
    <source>
        <dbReference type="ARBA" id="ARBA00022763"/>
    </source>
</evidence>
<dbReference type="GO" id="GO:0003905">
    <property type="term" value="F:alkylbase DNA N-glycosylase activity"/>
    <property type="evidence" value="ECO:0007669"/>
    <property type="project" value="InterPro"/>
</dbReference>
<keyword evidence="2 5" id="KW-0227">DNA damage</keyword>
<organism evidence="7 8">
    <name type="scientific">Nakamurella endophytica</name>
    <dbReference type="NCBI Taxonomy" id="1748367"/>
    <lineage>
        <taxon>Bacteria</taxon>
        <taxon>Bacillati</taxon>
        <taxon>Actinomycetota</taxon>
        <taxon>Actinomycetes</taxon>
        <taxon>Nakamurellales</taxon>
        <taxon>Nakamurellaceae</taxon>
        <taxon>Nakamurella</taxon>
    </lineage>
</organism>
<comment type="similarity">
    <text evidence="1 5">Belongs to the DNA glycosylase MPG family.</text>
</comment>
<dbReference type="InterPro" id="IPR011034">
    <property type="entry name" value="Formyl_transferase-like_C_sf"/>
</dbReference>
<dbReference type="PANTHER" id="PTHR10429:SF0">
    <property type="entry name" value="DNA-3-METHYLADENINE GLYCOSYLASE"/>
    <property type="match status" value="1"/>
</dbReference>
<dbReference type="InterPro" id="IPR003180">
    <property type="entry name" value="MPG"/>
</dbReference>
<dbReference type="Proteomes" id="UP000655208">
    <property type="component" value="Unassembled WGS sequence"/>
</dbReference>
<evidence type="ECO:0000256" key="5">
    <source>
        <dbReference type="HAMAP-Rule" id="MF_00527"/>
    </source>
</evidence>
<comment type="caution">
    <text evidence="7">The sequence shown here is derived from an EMBL/GenBank/DDBJ whole genome shotgun (WGS) entry which is preliminary data.</text>
</comment>
<dbReference type="EC" id="3.2.2.-" evidence="5"/>